<accession>A0A426FT94</accession>
<keyword evidence="1" id="KW-0805">Transcription regulation</keyword>
<evidence type="ECO:0000259" key="4">
    <source>
        <dbReference type="PROSITE" id="PS51118"/>
    </source>
</evidence>
<organism evidence="5 6">
    <name type="scientific">Lautropia dentalis</name>
    <dbReference type="NCBI Taxonomy" id="2490857"/>
    <lineage>
        <taxon>Bacteria</taxon>
        <taxon>Pseudomonadati</taxon>
        <taxon>Pseudomonadota</taxon>
        <taxon>Betaproteobacteria</taxon>
        <taxon>Burkholderiales</taxon>
        <taxon>Burkholderiaceae</taxon>
        <taxon>Lautropia</taxon>
    </lineage>
</organism>
<dbReference type="PROSITE" id="PS51118">
    <property type="entry name" value="HTH_HXLR"/>
    <property type="match status" value="1"/>
</dbReference>
<dbReference type="PANTHER" id="PTHR33204:SF29">
    <property type="entry name" value="TRANSCRIPTIONAL REGULATOR"/>
    <property type="match status" value="1"/>
</dbReference>
<reference evidence="5 6" key="1">
    <citation type="submission" date="2018-11" db="EMBL/GenBank/DDBJ databases">
        <title>Genome sequencing of Lautropia sp. KCOM 2505 (= ChDC F240).</title>
        <authorList>
            <person name="Kook J.-K."/>
            <person name="Park S.-N."/>
            <person name="Lim Y.K."/>
        </authorList>
    </citation>
    <scope>NUCLEOTIDE SEQUENCE [LARGE SCALE GENOMIC DNA]</scope>
    <source>
        <strain evidence="5 6">KCOM 2505</strain>
    </source>
</reference>
<dbReference type="Proteomes" id="UP000270261">
    <property type="component" value="Unassembled WGS sequence"/>
</dbReference>
<dbReference type="GO" id="GO:0003677">
    <property type="term" value="F:DNA binding"/>
    <property type="evidence" value="ECO:0007669"/>
    <property type="project" value="UniProtKB-KW"/>
</dbReference>
<protein>
    <submittedName>
        <fullName evidence="5">Transcriptional regulator</fullName>
    </submittedName>
</protein>
<dbReference type="Gene3D" id="1.10.10.10">
    <property type="entry name" value="Winged helix-like DNA-binding domain superfamily/Winged helix DNA-binding domain"/>
    <property type="match status" value="1"/>
</dbReference>
<proteinExistence type="predicted"/>
<name>A0A426FT94_9BURK</name>
<dbReference type="InterPro" id="IPR036390">
    <property type="entry name" value="WH_DNA-bd_sf"/>
</dbReference>
<sequence length="115" mass="13259">MGRTRHETFTCAAGCTVEATLNLIGGKWKGVILYRLLTEEVLRFNELRRLLPSITQRMLTNQLRELEKDGLVQRTIYPEVPPRVEYRLTDEGRTLEPVISALKAWGDRYVANRAD</sequence>
<evidence type="ECO:0000256" key="1">
    <source>
        <dbReference type="ARBA" id="ARBA00023015"/>
    </source>
</evidence>
<evidence type="ECO:0000313" key="5">
    <source>
        <dbReference type="EMBL" id="RRN45906.1"/>
    </source>
</evidence>
<dbReference type="SUPFAM" id="SSF46785">
    <property type="entry name" value="Winged helix' DNA-binding domain"/>
    <property type="match status" value="1"/>
</dbReference>
<keyword evidence="2" id="KW-0238">DNA-binding</keyword>
<keyword evidence="3" id="KW-0804">Transcription</keyword>
<dbReference type="OrthoDB" id="9807069at2"/>
<evidence type="ECO:0000256" key="2">
    <source>
        <dbReference type="ARBA" id="ARBA00023125"/>
    </source>
</evidence>
<dbReference type="InterPro" id="IPR002577">
    <property type="entry name" value="HTH_HxlR"/>
</dbReference>
<keyword evidence="6" id="KW-1185">Reference proteome</keyword>
<dbReference type="AlphaFoldDB" id="A0A426FT94"/>
<gene>
    <name evidence="5" type="ORF">EHV23_07250</name>
</gene>
<dbReference type="RefSeq" id="WP_125095332.1">
    <property type="nucleotide sequence ID" value="NZ_RRUE01000001.1"/>
</dbReference>
<dbReference type="Pfam" id="PF01638">
    <property type="entry name" value="HxlR"/>
    <property type="match status" value="1"/>
</dbReference>
<feature type="domain" description="HTH hxlR-type" evidence="4">
    <location>
        <begin position="15"/>
        <end position="114"/>
    </location>
</feature>
<dbReference type="PANTHER" id="PTHR33204">
    <property type="entry name" value="TRANSCRIPTIONAL REGULATOR, MARR FAMILY"/>
    <property type="match status" value="1"/>
</dbReference>
<dbReference type="InterPro" id="IPR036388">
    <property type="entry name" value="WH-like_DNA-bd_sf"/>
</dbReference>
<evidence type="ECO:0000256" key="3">
    <source>
        <dbReference type="ARBA" id="ARBA00023163"/>
    </source>
</evidence>
<dbReference type="EMBL" id="RRUE01000001">
    <property type="protein sequence ID" value="RRN45906.1"/>
    <property type="molecule type" value="Genomic_DNA"/>
</dbReference>
<evidence type="ECO:0000313" key="6">
    <source>
        <dbReference type="Proteomes" id="UP000270261"/>
    </source>
</evidence>
<comment type="caution">
    <text evidence="5">The sequence shown here is derived from an EMBL/GenBank/DDBJ whole genome shotgun (WGS) entry which is preliminary data.</text>
</comment>